<dbReference type="EMBL" id="FNIX01000004">
    <property type="protein sequence ID" value="SDO93705.1"/>
    <property type="molecule type" value="Genomic_DNA"/>
</dbReference>
<evidence type="ECO:0000313" key="1">
    <source>
        <dbReference type="EMBL" id="SDO93705.1"/>
    </source>
</evidence>
<accession>A0A1H0NMR2</accession>
<reference evidence="2" key="1">
    <citation type="submission" date="2016-10" db="EMBL/GenBank/DDBJ databases">
        <authorList>
            <person name="Varghese N."/>
            <person name="Submissions S."/>
        </authorList>
    </citation>
    <scope>NUCLEOTIDE SEQUENCE [LARGE SCALE GENOMIC DNA]</scope>
    <source>
        <strain evidence="2">CGMCC 4.6609</strain>
    </source>
</reference>
<dbReference type="Proteomes" id="UP000199691">
    <property type="component" value="Unassembled WGS sequence"/>
</dbReference>
<gene>
    <name evidence="1" type="ORF">SAMN05421507_104458</name>
</gene>
<keyword evidence="2" id="KW-1185">Reference proteome</keyword>
<dbReference type="AlphaFoldDB" id="A0A1H0NMR2"/>
<evidence type="ECO:0000313" key="2">
    <source>
        <dbReference type="Proteomes" id="UP000199691"/>
    </source>
</evidence>
<organism evidence="1 2">
    <name type="scientific">Lentzea jiangxiensis</name>
    <dbReference type="NCBI Taxonomy" id="641025"/>
    <lineage>
        <taxon>Bacteria</taxon>
        <taxon>Bacillati</taxon>
        <taxon>Actinomycetota</taxon>
        <taxon>Actinomycetes</taxon>
        <taxon>Pseudonocardiales</taxon>
        <taxon>Pseudonocardiaceae</taxon>
        <taxon>Lentzea</taxon>
    </lineage>
</organism>
<sequence>MLARCRRGEGRFPSPSQVSAGLLAAQLLLEDPVDLA</sequence>
<name>A0A1H0NMR2_9PSEU</name>
<protein>
    <submittedName>
        <fullName evidence="1">Uncharacterized protein</fullName>
    </submittedName>
</protein>
<proteinExistence type="predicted"/>